<keyword evidence="1" id="KW-0732">Signal</keyword>
<feature type="signal peptide" evidence="1">
    <location>
        <begin position="1"/>
        <end position="20"/>
    </location>
</feature>
<reference evidence="3" key="1">
    <citation type="submission" date="2016-11" db="UniProtKB">
        <authorList>
            <consortium name="WormBaseParasite"/>
        </authorList>
    </citation>
    <scope>IDENTIFICATION</scope>
</reference>
<feature type="chain" id="PRO_5009321780" evidence="1">
    <location>
        <begin position="21"/>
        <end position="92"/>
    </location>
</feature>
<organism evidence="2 3">
    <name type="scientific">Macrostomum lignano</name>
    <dbReference type="NCBI Taxonomy" id="282301"/>
    <lineage>
        <taxon>Eukaryota</taxon>
        <taxon>Metazoa</taxon>
        <taxon>Spiralia</taxon>
        <taxon>Lophotrochozoa</taxon>
        <taxon>Platyhelminthes</taxon>
        <taxon>Rhabditophora</taxon>
        <taxon>Macrostomorpha</taxon>
        <taxon>Macrostomida</taxon>
        <taxon>Macrostomidae</taxon>
        <taxon>Macrostomum</taxon>
    </lineage>
</organism>
<proteinExistence type="predicted"/>
<dbReference type="WBParaSite" id="maker-uti_cns_0047980-snap-gene-0.5-mRNA-1">
    <property type="protein sequence ID" value="maker-uti_cns_0047980-snap-gene-0.5-mRNA-1"/>
    <property type="gene ID" value="maker-uti_cns_0047980-snap-gene-0.5"/>
</dbReference>
<keyword evidence="2" id="KW-1185">Reference proteome</keyword>
<dbReference type="AlphaFoldDB" id="A0A1I8JI37"/>
<accession>A0A1I8JI37</accession>
<evidence type="ECO:0000313" key="2">
    <source>
        <dbReference type="Proteomes" id="UP000095280"/>
    </source>
</evidence>
<evidence type="ECO:0000256" key="1">
    <source>
        <dbReference type="SAM" id="SignalP"/>
    </source>
</evidence>
<dbReference type="Proteomes" id="UP000095280">
    <property type="component" value="Unplaced"/>
</dbReference>
<evidence type="ECO:0000313" key="3">
    <source>
        <dbReference type="WBParaSite" id="maker-uti_cns_0047980-snap-gene-0.5-mRNA-1"/>
    </source>
</evidence>
<name>A0A1I8JI37_9PLAT</name>
<sequence length="92" mass="10631">MKCWLALVLFALAASTATRAAPLRDQDEAEDAELFDSDEDAAESAQDLDEELNRQLNRKSCFQTWDEKKHKYVQECLLVNIIMEFSKTFEKL</sequence>
<protein>
    <submittedName>
        <fullName evidence="3">U22-Lycotoxin-Lsp1e_1</fullName>
    </submittedName>
</protein>